<accession>A0A1V4J0E9</accession>
<dbReference type="InterPro" id="IPR036890">
    <property type="entry name" value="HATPase_C_sf"/>
</dbReference>
<dbReference type="InterPro" id="IPR003660">
    <property type="entry name" value="HAMP_dom"/>
</dbReference>
<organism evidence="11 12">
    <name type="scientific">Clostridium oryzae</name>
    <dbReference type="NCBI Taxonomy" id="1450648"/>
    <lineage>
        <taxon>Bacteria</taxon>
        <taxon>Bacillati</taxon>
        <taxon>Bacillota</taxon>
        <taxon>Clostridia</taxon>
        <taxon>Eubacteriales</taxon>
        <taxon>Clostridiaceae</taxon>
        <taxon>Clostridium</taxon>
    </lineage>
</organism>
<dbReference type="InterPro" id="IPR003594">
    <property type="entry name" value="HATPase_dom"/>
</dbReference>
<dbReference type="GO" id="GO:0016020">
    <property type="term" value="C:membrane"/>
    <property type="evidence" value="ECO:0007669"/>
    <property type="project" value="UniProtKB-SubCell"/>
</dbReference>
<dbReference type="SMART" id="SM00387">
    <property type="entry name" value="HATPase_c"/>
    <property type="match status" value="1"/>
</dbReference>
<dbReference type="Proteomes" id="UP000190080">
    <property type="component" value="Unassembled WGS sequence"/>
</dbReference>
<dbReference type="STRING" id="1450648.CLORY_01270"/>
<dbReference type="PROSITE" id="PS50885">
    <property type="entry name" value="HAMP"/>
    <property type="match status" value="1"/>
</dbReference>
<evidence type="ECO:0000256" key="5">
    <source>
        <dbReference type="ARBA" id="ARBA00022679"/>
    </source>
</evidence>
<evidence type="ECO:0000256" key="8">
    <source>
        <dbReference type="SAM" id="Phobius"/>
    </source>
</evidence>
<dbReference type="InterPro" id="IPR004358">
    <property type="entry name" value="Sig_transdc_His_kin-like_C"/>
</dbReference>
<dbReference type="OrthoDB" id="9809348at2"/>
<proteinExistence type="predicted"/>
<evidence type="ECO:0000259" key="10">
    <source>
        <dbReference type="PROSITE" id="PS50885"/>
    </source>
</evidence>
<keyword evidence="6 11" id="KW-0418">Kinase</keyword>
<evidence type="ECO:0000256" key="1">
    <source>
        <dbReference type="ARBA" id="ARBA00000085"/>
    </source>
</evidence>
<dbReference type="InterPro" id="IPR010559">
    <property type="entry name" value="Sig_transdc_His_kin_internal"/>
</dbReference>
<dbReference type="PANTHER" id="PTHR34220:SF7">
    <property type="entry name" value="SENSOR HISTIDINE KINASE YPDA"/>
    <property type="match status" value="1"/>
</dbReference>
<evidence type="ECO:0000256" key="4">
    <source>
        <dbReference type="ARBA" id="ARBA00022553"/>
    </source>
</evidence>
<dbReference type="InterPro" id="IPR005467">
    <property type="entry name" value="His_kinase_dom"/>
</dbReference>
<dbReference type="PRINTS" id="PR00344">
    <property type="entry name" value="BCTRLSENSOR"/>
</dbReference>
<dbReference type="AlphaFoldDB" id="A0A1V4J0E9"/>
<evidence type="ECO:0000259" key="9">
    <source>
        <dbReference type="PROSITE" id="PS50109"/>
    </source>
</evidence>
<evidence type="ECO:0000256" key="6">
    <source>
        <dbReference type="ARBA" id="ARBA00022777"/>
    </source>
</evidence>
<keyword evidence="7" id="KW-0902">Two-component regulatory system</keyword>
<feature type="domain" description="HAMP" evidence="10">
    <location>
        <begin position="317"/>
        <end position="369"/>
    </location>
</feature>
<feature type="domain" description="Histidine kinase" evidence="9">
    <location>
        <begin position="487"/>
        <end position="591"/>
    </location>
</feature>
<dbReference type="SUPFAM" id="SSF158472">
    <property type="entry name" value="HAMP domain-like"/>
    <property type="match status" value="1"/>
</dbReference>
<dbReference type="Pfam" id="PF06580">
    <property type="entry name" value="His_kinase"/>
    <property type="match status" value="1"/>
</dbReference>
<keyword evidence="4" id="KW-0597">Phosphoprotein</keyword>
<evidence type="ECO:0000313" key="11">
    <source>
        <dbReference type="EMBL" id="OPJ65127.1"/>
    </source>
</evidence>
<dbReference type="EMBL" id="MZGV01000001">
    <property type="protein sequence ID" value="OPJ65127.1"/>
    <property type="molecule type" value="Genomic_DNA"/>
</dbReference>
<dbReference type="Pfam" id="PF02518">
    <property type="entry name" value="HATPase_c"/>
    <property type="match status" value="1"/>
</dbReference>
<dbReference type="Gene3D" id="3.30.450.20">
    <property type="entry name" value="PAS domain"/>
    <property type="match status" value="1"/>
</dbReference>
<evidence type="ECO:0000256" key="3">
    <source>
        <dbReference type="ARBA" id="ARBA00012438"/>
    </source>
</evidence>
<sequence length="601" mass="69590">MLMLKAARIINNMKIKKKLVLIYLMAVLLPILLVGTYLTSGIRNMVIDRAISEAKTNSDRIVERLNEIIRIANYVSDRMYFNDKLAGIVNKKYKDYAQVVKTYDDNKDIFDEYLNYYKEIASIRFYVNNNTMLNDSEFIKVDKYIQQAYWYKEAIKNDGRILWLHIYDDISRTKYLSLIRLIKDSNGKILGVLVINISGDSIRDIIKDEPYDTFICINGQTVNSKNNESLSFHVMKKSFFLRDNKSRKTKVKYRGREYDILTSTFYDAKASKSKFQVHMIVPIVNITNEANSITIKSGTIMLVSVVTSILLTLLLLKSFSRRVVLLREEMHKVVQGDFNITERIDGKDEIGELYEDLCTMINSIKQLINEVYVSKIQQQQLNNKQKEVQFEMLASQINPHFLYNTLETIRMKAYCNGQKEIADIVKMLGKIMRRNLEATSRLVTLNSELDLVKSYLEIQKLRFGDRIDYSIDILCDIDHYEILPLLLQPVVENAFVHGLESKEGSGIIKIVIREEERMVISISDNGLGIDRDRLEHIHKLLEDYDNSDHKSIGLSNVNQRIKLYYGKKYGVEIKSEINNGTAVDIFLPIGEEKKNAKSLDS</sequence>
<evidence type="ECO:0000313" key="12">
    <source>
        <dbReference type="Proteomes" id="UP000190080"/>
    </source>
</evidence>
<dbReference type="SUPFAM" id="SSF55874">
    <property type="entry name" value="ATPase domain of HSP90 chaperone/DNA topoisomerase II/histidine kinase"/>
    <property type="match status" value="1"/>
</dbReference>
<protein>
    <recommendedName>
        <fullName evidence="3">histidine kinase</fullName>
        <ecNumber evidence="3">2.7.13.3</ecNumber>
    </recommendedName>
</protein>
<dbReference type="CDD" id="cd06225">
    <property type="entry name" value="HAMP"/>
    <property type="match status" value="1"/>
</dbReference>
<dbReference type="GO" id="GO:0000155">
    <property type="term" value="F:phosphorelay sensor kinase activity"/>
    <property type="evidence" value="ECO:0007669"/>
    <property type="project" value="InterPro"/>
</dbReference>
<comment type="subcellular location">
    <subcellularLocation>
        <location evidence="2">Membrane</location>
    </subcellularLocation>
</comment>
<comment type="caution">
    <text evidence="11">The sequence shown here is derived from an EMBL/GenBank/DDBJ whole genome shotgun (WGS) entry which is preliminary data.</text>
</comment>
<dbReference type="Gene3D" id="3.30.565.10">
    <property type="entry name" value="Histidine kinase-like ATPase, C-terminal domain"/>
    <property type="match status" value="1"/>
</dbReference>
<keyword evidence="8" id="KW-0472">Membrane</keyword>
<keyword evidence="8" id="KW-0812">Transmembrane</keyword>
<dbReference type="InterPro" id="IPR050640">
    <property type="entry name" value="Bact_2-comp_sensor_kinase"/>
</dbReference>
<dbReference type="PANTHER" id="PTHR34220">
    <property type="entry name" value="SENSOR HISTIDINE KINASE YPDA"/>
    <property type="match status" value="1"/>
</dbReference>
<dbReference type="PROSITE" id="PS50109">
    <property type="entry name" value="HIS_KIN"/>
    <property type="match status" value="1"/>
</dbReference>
<comment type="catalytic activity">
    <reaction evidence="1">
        <text>ATP + protein L-histidine = ADP + protein N-phospho-L-histidine.</text>
        <dbReference type="EC" id="2.7.13.3"/>
    </reaction>
</comment>
<dbReference type="Gene3D" id="6.10.340.10">
    <property type="match status" value="1"/>
</dbReference>
<name>A0A1V4J0E9_9CLOT</name>
<keyword evidence="12" id="KW-1185">Reference proteome</keyword>
<dbReference type="EC" id="2.7.13.3" evidence="3"/>
<keyword evidence="5 11" id="KW-0808">Transferase</keyword>
<keyword evidence="8" id="KW-1133">Transmembrane helix</keyword>
<feature type="transmembrane region" description="Helical" evidence="8">
    <location>
        <begin position="20"/>
        <end position="39"/>
    </location>
</feature>
<evidence type="ECO:0000256" key="2">
    <source>
        <dbReference type="ARBA" id="ARBA00004370"/>
    </source>
</evidence>
<gene>
    <name evidence="11" type="ORF">CLORY_01270</name>
</gene>
<reference evidence="11 12" key="1">
    <citation type="submission" date="2017-03" db="EMBL/GenBank/DDBJ databases">
        <title>Genome sequence of Clostridium oryzae DSM 28571.</title>
        <authorList>
            <person name="Poehlein A."/>
            <person name="Daniel R."/>
        </authorList>
    </citation>
    <scope>NUCLEOTIDE SEQUENCE [LARGE SCALE GENOMIC DNA]</scope>
    <source>
        <strain evidence="11 12">DSM 28571</strain>
    </source>
</reference>
<evidence type="ECO:0000256" key="7">
    <source>
        <dbReference type="ARBA" id="ARBA00023012"/>
    </source>
</evidence>
<dbReference type="CDD" id="cd18773">
    <property type="entry name" value="PDC1_HK_sensor"/>
    <property type="match status" value="1"/>
</dbReference>